<evidence type="ECO:0000313" key="10">
    <source>
        <dbReference type="Proteomes" id="UP000190626"/>
    </source>
</evidence>
<comment type="subcellular location">
    <subcellularLocation>
        <location evidence="1 8">Cell membrane</location>
        <topology evidence="1 8">Multi-pass membrane protein</topology>
    </subcellularLocation>
</comment>
<keyword evidence="10" id="KW-1185">Reference proteome</keyword>
<dbReference type="PANTHER" id="PTHR30269">
    <property type="entry name" value="TRANSMEMBRANE PROTEIN YFCA"/>
    <property type="match status" value="1"/>
</dbReference>
<keyword evidence="3" id="KW-0813">Transport</keyword>
<dbReference type="PANTHER" id="PTHR30269:SF0">
    <property type="entry name" value="MEMBRANE TRANSPORTER PROTEIN YFCA-RELATED"/>
    <property type="match status" value="1"/>
</dbReference>
<evidence type="ECO:0000256" key="8">
    <source>
        <dbReference type="RuleBase" id="RU363041"/>
    </source>
</evidence>
<dbReference type="GO" id="GO:0005886">
    <property type="term" value="C:plasma membrane"/>
    <property type="evidence" value="ECO:0007669"/>
    <property type="project" value="UniProtKB-SubCell"/>
</dbReference>
<dbReference type="Proteomes" id="UP000190626">
    <property type="component" value="Unassembled WGS sequence"/>
</dbReference>
<dbReference type="RefSeq" id="WP_079410523.1">
    <property type="nucleotide sequence ID" value="NZ_MBTG01000006.1"/>
</dbReference>
<evidence type="ECO:0000313" key="9">
    <source>
        <dbReference type="EMBL" id="OPH59747.1"/>
    </source>
</evidence>
<comment type="similarity">
    <text evidence="2 8">Belongs to the 4-toluene sulfonate uptake permease (TSUP) (TC 2.A.102) family.</text>
</comment>
<keyword evidence="4 8" id="KW-1003">Cell membrane</keyword>
<keyword evidence="5 8" id="KW-0812">Transmembrane</keyword>
<dbReference type="EMBL" id="MBTG01000006">
    <property type="protein sequence ID" value="OPH59747.1"/>
    <property type="molecule type" value="Genomic_DNA"/>
</dbReference>
<reference evidence="10" key="1">
    <citation type="submission" date="2016-07" db="EMBL/GenBank/DDBJ databases">
        <authorList>
            <person name="Florea S."/>
            <person name="Webb J.S."/>
            <person name="Jaromczyk J."/>
            <person name="Schardl C.L."/>
        </authorList>
    </citation>
    <scope>NUCLEOTIDE SEQUENCE [LARGE SCALE GENOMIC DNA]</scope>
    <source>
        <strain evidence="10">CY1</strain>
    </source>
</reference>
<name>A0A1V4HP53_9BACL</name>
<dbReference type="InterPro" id="IPR002781">
    <property type="entry name" value="TM_pro_TauE-like"/>
</dbReference>
<dbReference type="STRING" id="1469647.BC351_19905"/>
<evidence type="ECO:0000256" key="7">
    <source>
        <dbReference type="ARBA" id="ARBA00023136"/>
    </source>
</evidence>
<feature type="transmembrane region" description="Helical" evidence="8">
    <location>
        <begin position="232"/>
        <end position="250"/>
    </location>
</feature>
<protein>
    <recommendedName>
        <fullName evidence="8">Probable membrane transporter protein</fullName>
    </recommendedName>
</protein>
<dbReference type="OrthoDB" id="554695at2"/>
<sequence>MIHISLEMMIFVIVGGFLAAYVDSVVGGGGLISVPLLLATGLPPAVALGTNKLAGTMSSLTSTISFMRSGNIDLKAVKGLFLLSLLGAVCGTMVLRQIPSDFLKPLVVIMLILITIYTIFRKSWGASSTFQQYSIKTALLMGGAAFGLGFYDGFFGPGTGSFLIFVFLMLGFDFVKAAGNSKVLNFGSNIASLATFMVLGSINYSIGIPMGLAMVAGSFLGSRMAIRKGTAYVRPLFLTVCLLLIGKQIWDLL</sequence>
<evidence type="ECO:0000256" key="3">
    <source>
        <dbReference type="ARBA" id="ARBA00022448"/>
    </source>
</evidence>
<evidence type="ECO:0000256" key="2">
    <source>
        <dbReference type="ARBA" id="ARBA00009142"/>
    </source>
</evidence>
<feature type="transmembrane region" description="Helical" evidence="8">
    <location>
        <begin position="190"/>
        <end position="220"/>
    </location>
</feature>
<keyword evidence="6 8" id="KW-1133">Transmembrane helix</keyword>
<dbReference type="AlphaFoldDB" id="A0A1V4HP53"/>
<dbReference type="Pfam" id="PF01925">
    <property type="entry name" value="TauE"/>
    <property type="match status" value="1"/>
</dbReference>
<feature type="transmembrane region" description="Helical" evidence="8">
    <location>
        <begin position="140"/>
        <end position="170"/>
    </location>
</feature>
<evidence type="ECO:0000256" key="4">
    <source>
        <dbReference type="ARBA" id="ARBA00022475"/>
    </source>
</evidence>
<evidence type="ECO:0000256" key="1">
    <source>
        <dbReference type="ARBA" id="ARBA00004651"/>
    </source>
</evidence>
<keyword evidence="7 8" id="KW-0472">Membrane</keyword>
<proteinExistence type="inferred from homology"/>
<organism evidence="9 10">
    <name type="scientific">Paenibacillus ferrarius</name>
    <dbReference type="NCBI Taxonomy" id="1469647"/>
    <lineage>
        <taxon>Bacteria</taxon>
        <taxon>Bacillati</taxon>
        <taxon>Bacillota</taxon>
        <taxon>Bacilli</taxon>
        <taxon>Bacillales</taxon>
        <taxon>Paenibacillaceae</taxon>
        <taxon>Paenibacillus</taxon>
    </lineage>
</organism>
<dbReference type="InterPro" id="IPR052017">
    <property type="entry name" value="TSUP"/>
</dbReference>
<feature type="transmembrane region" description="Helical" evidence="8">
    <location>
        <begin position="76"/>
        <end position="96"/>
    </location>
</feature>
<accession>A0A1V4HP53</accession>
<feature type="transmembrane region" description="Helical" evidence="8">
    <location>
        <begin position="102"/>
        <end position="120"/>
    </location>
</feature>
<gene>
    <name evidence="9" type="ORF">BC351_19905</name>
</gene>
<evidence type="ECO:0000256" key="5">
    <source>
        <dbReference type="ARBA" id="ARBA00022692"/>
    </source>
</evidence>
<evidence type="ECO:0000256" key="6">
    <source>
        <dbReference type="ARBA" id="ARBA00022989"/>
    </source>
</evidence>
<comment type="caution">
    <text evidence="9">The sequence shown here is derived from an EMBL/GenBank/DDBJ whole genome shotgun (WGS) entry which is preliminary data.</text>
</comment>